<reference evidence="2" key="2">
    <citation type="journal article" date="2021" name="Microbiome">
        <title>Successional dynamics and alternative stable states in a saline activated sludge microbial community over 9 years.</title>
        <authorList>
            <person name="Wang Y."/>
            <person name="Ye J."/>
            <person name="Ju F."/>
            <person name="Liu L."/>
            <person name="Boyd J.A."/>
            <person name="Deng Y."/>
            <person name="Parks D.H."/>
            <person name="Jiang X."/>
            <person name="Yin X."/>
            <person name="Woodcroft B.J."/>
            <person name="Tyson G.W."/>
            <person name="Hugenholtz P."/>
            <person name="Polz M.F."/>
            <person name="Zhang T."/>
        </authorList>
    </citation>
    <scope>NUCLEOTIDE SEQUENCE</scope>
    <source>
        <strain evidence="2">HKST-UBA16</strain>
    </source>
</reference>
<name>A0A955HZA4_9BACT</name>
<dbReference type="InterPro" id="IPR051606">
    <property type="entry name" value="Polyketide_Oxido-like"/>
</dbReference>
<organism evidence="2 3">
    <name type="scientific">Candidatus Dojkabacteria bacterium</name>
    <dbReference type="NCBI Taxonomy" id="2099670"/>
    <lineage>
        <taxon>Bacteria</taxon>
        <taxon>Candidatus Dojkabacteria</taxon>
    </lineage>
</organism>
<dbReference type="AlphaFoldDB" id="A0A955HZA4"/>
<dbReference type="Pfam" id="PF13460">
    <property type="entry name" value="NAD_binding_10"/>
    <property type="match status" value="1"/>
</dbReference>
<feature type="domain" description="NAD(P)-binding" evidence="1">
    <location>
        <begin position="42"/>
        <end position="198"/>
    </location>
</feature>
<dbReference type="PANTHER" id="PTHR43355">
    <property type="entry name" value="FLAVIN REDUCTASE (NADPH)"/>
    <property type="match status" value="1"/>
</dbReference>
<dbReference type="SUPFAM" id="SSF51735">
    <property type="entry name" value="NAD(P)-binding Rossmann-fold domains"/>
    <property type="match status" value="1"/>
</dbReference>
<sequence length="210" mass="23519">MYEYLYFWSRRKNRCGSRSLCTGKRLSCGCFCIQRELKKSLPSKIKFIQGNVLNYDDVRKAVDGADAVISVDGHIQGSHPLMQTKGMQSIVQTMKAHGVSRFLSLTGTGVRIVGDRPSILDRILNITVGIVDPDRVYNGIEHEKILQSSGLVWTVVRVLKLSKSDKSFKSYELTEGGPAEMVTSRKKVAHVLVDLVEDKKYIGKMPVISR</sequence>
<protein>
    <submittedName>
        <fullName evidence="2">SDR family oxidoreductase</fullName>
    </submittedName>
</protein>
<dbReference type="EMBL" id="JAGQLM010000084">
    <property type="protein sequence ID" value="MCA9375096.1"/>
    <property type="molecule type" value="Genomic_DNA"/>
</dbReference>
<dbReference type="InterPro" id="IPR036291">
    <property type="entry name" value="NAD(P)-bd_dom_sf"/>
</dbReference>
<comment type="caution">
    <text evidence="2">The sequence shown here is derived from an EMBL/GenBank/DDBJ whole genome shotgun (WGS) entry which is preliminary data.</text>
</comment>
<reference evidence="2" key="1">
    <citation type="submission" date="2020-04" db="EMBL/GenBank/DDBJ databases">
        <authorList>
            <person name="Zhang T."/>
        </authorList>
    </citation>
    <scope>NUCLEOTIDE SEQUENCE</scope>
    <source>
        <strain evidence="2">HKST-UBA16</strain>
    </source>
</reference>
<dbReference type="GO" id="GO:0004074">
    <property type="term" value="F:biliverdin reductase [NAD(P)H] activity"/>
    <property type="evidence" value="ECO:0007669"/>
    <property type="project" value="TreeGrafter"/>
</dbReference>
<evidence type="ECO:0000259" key="1">
    <source>
        <dbReference type="Pfam" id="PF13460"/>
    </source>
</evidence>
<dbReference type="GO" id="GO:0042602">
    <property type="term" value="F:riboflavin reductase (NADPH) activity"/>
    <property type="evidence" value="ECO:0007669"/>
    <property type="project" value="TreeGrafter"/>
</dbReference>
<dbReference type="PANTHER" id="PTHR43355:SF2">
    <property type="entry name" value="FLAVIN REDUCTASE (NADPH)"/>
    <property type="match status" value="1"/>
</dbReference>
<proteinExistence type="predicted"/>
<dbReference type="Proteomes" id="UP000748332">
    <property type="component" value="Unassembled WGS sequence"/>
</dbReference>
<dbReference type="InterPro" id="IPR016040">
    <property type="entry name" value="NAD(P)-bd_dom"/>
</dbReference>
<gene>
    <name evidence="2" type="ORF">KC622_02070</name>
</gene>
<evidence type="ECO:0000313" key="3">
    <source>
        <dbReference type="Proteomes" id="UP000748332"/>
    </source>
</evidence>
<dbReference type="Gene3D" id="3.40.50.720">
    <property type="entry name" value="NAD(P)-binding Rossmann-like Domain"/>
    <property type="match status" value="1"/>
</dbReference>
<accession>A0A955HZA4</accession>
<evidence type="ECO:0000313" key="2">
    <source>
        <dbReference type="EMBL" id="MCA9375096.1"/>
    </source>
</evidence>